<gene>
    <name evidence="1" type="ORF">SAMN02910265_00285</name>
</gene>
<proteinExistence type="predicted"/>
<organism evidence="1 2">
    <name type="scientific">Ruminococcus flavefaciens</name>
    <dbReference type="NCBI Taxonomy" id="1265"/>
    <lineage>
        <taxon>Bacteria</taxon>
        <taxon>Bacillati</taxon>
        <taxon>Bacillota</taxon>
        <taxon>Clostridia</taxon>
        <taxon>Eubacteriales</taxon>
        <taxon>Oscillospiraceae</taxon>
        <taxon>Ruminococcus</taxon>
    </lineage>
</organism>
<accession>A0A1H6HSI6</accession>
<dbReference type="InterPro" id="IPR008323">
    <property type="entry name" value="UCP033563"/>
</dbReference>
<evidence type="ECO:0000313" key="1">
    <source>
        <dbReference type="EMBL" id="SEH38969.1"/>
    </source>
</evidence>
<dbReference type="AlphaFoldDB" id="A0A1H6HSI6"/>
<dbReference type="PANTHER" id="PTHR36454">
    <property type="entry name" value="LMO2823 PROTEIN"/>
    <property type="match status" value="1"/>
</dbReference>
<reference evidence="1 2" key="1">
    <citation type="submission" date="2016-10" db="EMBL/GenBank/DDBJ databases">
        <authorList>
            <person name="de Groot N.N."/>
        </authorList>
    </citation>
    <scope>NUCLEOTIDE SEQUENCE [LARGE SCALE GENOMIC DNA]</scope>
    <source>
        <strain evidence="1 2">YAD2003</strain>
    </source>
</reference>
<sequence length="422" mass="47060">MNSTAFHSADILIPKDCDMHKWSVIACDQYTSEPEYWDEVSKTVGNAPSTLNLILPELYLEQDGVAQRIDNIHSAMDKYIADGIFTEYKDAMVYVERTQSNGILRQGIVGAIDLEKYDFSKGSTSEVRATEATVIERIPPRIKVRQGAPLELPHIMILIDDPDNTVIEPLAKSVSDDSKLYDFELMQNGGSIKGWLVDKSAQENIDKALCALADPDTFCKKYGLSNTPVLLYAMGDGNHSLATAKEFYEQLKKANPGKDFSDHPARYALAEIVNLHSDALKFEAIHRLVYDVDCDKLINELTAALELSETKESDQFVICTCKGVERKLYINKKSSNLSVGSLQNFLDGYIKANGGKIDYIHGADTVKSLAEKHNGISFVLPDMDKSQLFPTVIKDGALPRKTFSMGHAEDKRFYIEARKIVD</sequence>
<dbReference type="OrthoDB" id="6396832at2"/>
<dbReference type="PANTHER" id="PTHR36454:SF1">
    <property type="entry name" value="DUF1015 DOMAIN-CONTAINING PROTEIN"/>
    <property type="match status" value="1"/>
</dbReference>
<dbReference type="Pfam" id="PF06245">
    <property type="entry name" value="DUF1015"/>
    <property type="match status" value="1"/>
</dbReference>
<evidence type="ECO:0000313" key="2">
    <source>
        <dbReference type="Proteomes" id="UP000183190"/>
    </source>
</evidence>
<protein>
    <submittedName>
        <fullName evidence="1">Uncharacterized conserved protein, DUF1015 family</fullName>
    </submittedName>
</protein>
<dbReference type="EMBL" id="FNWV01000001">
    <property type="protein sequence ID" value="SEH38969.1"/>
    <property type="molecule type" value="Genomic_DNA"/>
</dbReference>
<dbReference type="RefSeq" id="WP_074714122.1">
    <property type="nucleotide sequence ID" value="NZ_FNWV01000001.1"/>
</dbReference>
<name>A0A1H6HSI6_RUMFL</name>
<dbReference type="Proteomes" id="UP000183190">
    <property type="component" value="Unassembled WGS sequence"/>
</dbReference>